<evidence type="ECO:0000313" key="2">
    <source>
        <dbReference type="Proteomes" id="UP000317940"/>
    </source>
</evidence>
<dbReference type="AlphaFoldDB" id="A0A561TS82"/>
<dbReference type="Proteomes" id="UP000317940">
    <property type="component" value="Unassembled WGS sequence"/>
</dbReference>
<proteinExistence type="predicted"/>
<dbReference type="EMBL" id="VIWT01000003">
    <property type="protein sequence ID" value="TWF89974.1"/>
    <property type="molecule type" value="Genomic_DNA"/>
</dbReference>
<gene>
    <name evidence="1" type="ORF">FHX73_1318</name>
</gene>
<name>A0A561TS82_9ACTN</name>
<keyword evidence="2" id="KW-1185">Reference proteome</keyword>
<sequence length="231" mass="26146">MSVVGMGVAIEMIPDRPGREVAFEPLLDELLEVFSPSWVLPDRMTGEHQHHRCEAKRWEIGRGAVKDLDLTRRHADVLMNAVVHDQCRSGINQLIKPLIKALGYRWTQEQIIRYVRTGSDAQKVGATMAWYFSRPPLRYASTDDLKNRIPVPESKAALDALSDLRDDYRDAVLTAFLACEDPGTRQDLSLWISLDSSAYPGVLQADHERAKSLILAAPEHYRLMLQRSGRV</sequence>
<comment type="caution">
    <text evidence="1">The sequence shown here is derived from an EMBL/GenBank/DDBJ whole genome shotgun (WGS) entry which is preliminary data.</text>
</comment>
<accession>A0A561TS82</accession>
<reference evidence="1 2" key="1">
    <citation type="submission" date="2019-06" db="EMBL/GenBank/DDBJ databases">
        <title>Sequencing the genomes of 1000 actinobacteria strains.</title>
        <authorList>
            <person name="Klenk H.-P."/>
        </authorList>
    </citation>
    <scope>NUCLEOTIDE SEQUENCE [LARGE SCALE GENOMIC DNA]</scope>
    <source>
        <strain evidence="1 2">DSM 44826</strain>
    </source>
</reference>
<evidence type="ECO:0000313" key="1">
    <source>
        <dbReference type="EMBL" id="TWF89974.1"/>
    </source>
</evidence>
<protein>
    <submittedName>
        <fullName evidence="1">Uncharacterized protein</fullName>
    </submittedName>
</protein>
<organism evidence="1 2">
    <name type="scientific">Kitasatospora viridis</name>
    <dbReference type="NCBI Taxonomy" id="281105"/>
    <lineage>
        <taxon>Bacteria</taxon>
        <taxon>Bacillati</taxon>
        <taxon>Actinomycetota</taxon>
        <taxon>Actinomycetes</taxon>
        <taxon>Kitasatosporales</taxon>
        <taxon>Streptomycetaceae</taxon>
        <taxon>Kitasatospora</taxon>
    </lineage>
</organism>